<reference evidence="1" key="2">
    <citation type="journal article" date="2022" name="New Phytol.">
        <title>Evolutionary transition to the ectomycorrhizal habit in the genomes of a hyperdiverse lineage of mushroom-forming fungi.</title>
        <authorList>
            <person name="Looney B."/>
            <person name="Miyauchi S."/>
            <person name="Morin E."/>
            <person name="Drula E."/>
            <person name="Courty P.E."/>
            <person name="Kohler A."/>
            <person name="Kuo A."/>
            <person name="LaButti K."/>
            <person name="Pangilinan J."/>
            <person name="Lipzen A."/>
            <person name="Riley R."/>
            <person name="Andreopoulos W."/>
            <person name="He G."/>
            <person name="Johnson J."/>
            <person name="Nolan M."/>
            <person name="Tritt A."/>
            <person name="Barry K.W."/>
            <person name="Grigoriev I.V."/>
            <person name="Nagy L.G."/>
            <person name="Hibbett D."/>
            <person name="Henrissat B."/>
            <person name="Matheny P.B."/>
            <person name="Labbe J."/>
            <person name="Martin F.M."/>
        </authorList>
    </citation>
    <scope>NUCLEOTIDE SEQUENCE</scope>
    <source>
        <strain evidence="1">FP105234-sp</strain>
    </source>
</reference>
<gene>
    <name evidence="1" type="ORF">FA95DRAFT_1564202</name>
</gene>
<name>A0ACB8RG24_9AGAM</name>
<proteinExistence type="predicted"/>
<accession>A0ACB8RG24</accession>
<protein>
    <submittedName>
        <fullName evidence="1">Uncharacterized protein</fullName>
    </submittedName>
</protein>
<organism evidence="1 2">
    <name type="scientific">Auriscalpium vulgare</name>
    <dbReference type="NCBI Taxonomy" id="40419"/>
    <lineage>
        <taxon>Eukaryota</taxon>
        <taxon>Fungi</taxon>
        <taxon>Dikarya</taxon>
        <taxon>Basidiomycota</taxon>
        <taxon>Agaricomycotina</taxon>
        <taxon>Agaricomycetes</taxon>
        <taxon>Russulales</taxon>
        <taxon>Auriscalpiaceae</taxon>
        <taxon>Auriscalpium</taxon>
    </lineage>
</organism>
<reference evidence="1" key="1">
    <citation type="submission" date="2021-02" db="EMBL/GenBank/DDBJ databases">
        <authorList>
            <consortium name="DOE Joint Genome Institute"/>
            <person name="Ahrendt S."/>
            <person name="Looney B.P."/>
            <person name="Miyauchi S."/>
            <person name="Morin E."/>
            <person name="Drula E."/>
            <person name="Courty P.E."/>
            <person name="Chicoki N."/>
            <person name="Fauchery L."/>
            <person name="Kohler A."/>
            <person name="Kuo A."/>
            <person name="Labutti K."/>
            <person name="Pangilinan J."/>
            <person name="Lipzen A."/>
            <person name="Riley R."/>
            <person name="Andreopoulos W."/>
            <person name="He G."/>
            <person name="Johnson J."/>
            <person name="Barry K.W."/>
            <person name="Grigoriev I.V."/>
            <person name="Nagy L."/>
            <person name="Hibbett D."/>
            <person name="Henrissat B."/>
            <person name="Matheny P.B."/>
            <person name="Labbe J."/>
            <person name="Martin F."/>
        </authorList>
    </citation>
    <scope>NUCLEOTIDE SEQUENCE</scope>
    <source>
        <strain evidence="1">FP105234-sp</strain>
    </source>
</reference>
<comment type="caution">
    <text evidence="1">The sequence shown here is derived from an EMBL/GenBank/DDBJ whole genome shotgun (WGS) entry which is preliminary data.</text>
</comment>
<dbReference type="EMBL" id="MU276059">
    <property type="protein sequence ID" value="KAI0042555.1"/>
    <property type="molecule type" value="Genomic_DNA"/>
</dbReference>
<keyword evidence="2" id="KW-1185">Reference proteome</keyword>
<evidence type="ECO:0000313" key="2">
    <source>
        <dbReference type="Proteomes" id="UP000814033"/>
    </source>
</evidence>
<dbReference type="Proteomes" id="UP000814033">
    <property type="component" value="Unassembled WGS sequence"/>
</dbReference>
<evidence type="ECO:0000313" key="1">
    <source>
        <dbReference type="EMBL" id="KAI0042555.1"/>
    </source>
</evidence>
<sequence>MASVQIEHRAEPSSKSNGNHEPQPKLLSKQEHLAMTAAADLHTIAQLVQIWNDRLQLISVYASFFTSIDSLLFSLAASLQKNSNTATLARASLSGALIFHAATAILAYISSFVLIRFKLNDAVHSGTTTPAPISRGPSQSAPDTEKAPLFTFAHPSSPVLPFFSLPGLERALTHPPDVLTALLRPAQSRTIAIRRVNPFAPWRTPADPADSADALMRMLQRAHTISSYFALAGFVLVIMGVIAYVWTALERSVSIFVSASVATTFAVGLLALH</sequence>